<dbReference type="KEGG" id="rarg:115730781"/>
<dbReference type="OrthoDB" id="412018at2759"/>
<keyword evidence="1" id="KW-1185">Reference proteome</keyword>
<dbReference type="GO" id="GO:0033396">
    <property type="term" value="P:beta-alanine biosynthetic process via 3-ureidopropionate"/>
    <property type="evidence" value="ECO:0007669"/>
    <property type="project" value="TreeGrafter"/>
</dbReference>
<dbReference type="AlphaFoldDB" id="A0A8B8N4B7"/>
<dbReference type="Proteomes" id="UP000827889">
    <property type="component" value="Chromosome 5"/>
</dbReference>
<dbReference type="Gene3D" id="3.60.110.10">
    <property type="entry name" value="Carbon-nitrogen hydrolase"/>
    <property type="match status" value="1"/>
</dbReference>
<proteinExistence type="predicted"/>
<dbReference type="RefSeq" id="XP_030517246.1">
    <property type="nucleotide sequence ID" value="XM_030661386.1"/>
</dbReference>
<protein>
    <submittedName>
        <fullName evidence="2">Beta-ureidopropionase-like</fullName>
    </submittedName>
</protein>
<dbReference type="InterPro" id="IPR036526">
    <property type="entry name" value="C-N_Hydrolase_sf"/>
</dbReference>
<accession>A0A8B8N4B7</accession>
<dbReference type="GeneID" id="115730781"/>
<evidence type="ECO:0000313" key="1">
    <source>
        <dbReference type="Proteomes" id="UP000827889"/>
    </source>
</evidence>
<sequence length="220" mass="24783">METMQNGQATEEAAAARDGSVCGYKSLHRLLRHDLNPQVFQEVSRLHIGLNCVRTLQVDPLADSAKALSSECNFDIQAFRFTADKEELREPRVVKVGLIQNSIVLPTTTSFLDHNRMKDAAGALGVNILCLHEVWMMPFAFCTREKRRRENMFIVNPIVERDRCHCQQFIDRVGTESFSNLFTSGDGKPQQADFGHFYGSSHFSAPDPLCTRPHRDGSVV</sequence>
<reference evidence="2" key="1">
    <citation type="submission" date="2025-08" db="UniProtKB">
        <authorList>
            <consortium name="RefSeq"/>
        </authorList>
    </citation>
    <scope>IDENTIFICATION</scope>
    <source>
        <tissue evidence="2">Leaf</tissue>
    </source>
</reference>
<organism evidence="1 2">
    <name type="scientific">Rhodamnia argentea</name>
    <dbReference type="NCBI Taxonomy" id="178133"/>
    <lineage>
        <taxon>Eukaryota</taxon>
        <taxon>Viridiplantae</taxon>
        <taxon>Streptophyta</taxon>
        <taxon>Embryophyta</taxon>
        <taxon>Tracheophyta</taxon>
        <taxon>Spermatophyta</taxon>
        <taxon>Magnoliopsida</taxon>
        <taxon>eudicotyledons</taxon>
        <taxon>Gunneridae</taxon>
        <taxon>Pentapetalae</taxon>
        <taxon>rosids</taxon>
        <taxon>malvids</taxon>
        <taxon>Myrtales</taxon>
        <taxon>Myrtaceae</taxon>
        <taxon>Myrtoideae</taxon>
        <taxon>Myrteae</taxon>
        <taxon>Australasian group</taxon>
        <taxon>Rhodamnia</taxon>
    </lineage>
</organism>
<gene>
    <name evidence="2" type="primary">LOC115730781</name>
</gene>
<dbReference type="InterPro" id="IPR050345">
    <property type="entry name" value="Aliph_Amidase/BUP"/>
</dbReference>
<dbReference type="GO" id="GO:0003837">
    <property type="term" value="F:beta-ureidopropionase activity"/>
    <property type="evidence" value="ECO:0007669"/>
    <property type="project" value="TreeGrafter"/>
</dbReference>
<name>A0A8B8N4B7_9MYRT</name>
<evidence type="ECO:0000313" key="2">
    <source>
        <dbReference type="RefSeq" id="XP_030517246.1"/>
    </source>
</evidence>
<dbReference type="PANTHER" id="PTHR43674">
    <property type="entry name" value="NITRILASE C965.09-RELATED"/>
    <property type="match status" value="1"/>
</dbReference>
<dbReference type="PANTHER" id="PTHR43674:SF2">
    <property type="entry name" value="BETA-UREIDOPROPIONASE"/>
    <property type="match status" value="1"/>
</dbReference>